<comment type="cofactor">
    <cofactor evidence="6">
        <name>Mg(2+)</name>
        <dbReference type="ChEBI" id="CHEBI:18420"/>
    </cofactor>
</comment>
<dbReference type="CDD" id="cd01627">
    <property type="entry name" value="HAD_TPP"/>
    <property type="match status" value="1"/>
</dbReference>
<evidence type="ECO:0000256" key="6">
    <source>
        <dbReference type="RuleBase" id="RU361117"/>
    </source>
</evidence>
<name>A0A6G8PSH1_9ACTN</name>
<evidence type="ECO:0000256" key="4">
    <source>
        <dbReference type="ARBA" id="ARBA00022801"/>
    </source>
</evidence>
<sequence>MREGEFVARNIGDLPHALHDGEELARRLAGKRPAVFLDYDGTLTPIVDRPEDAIISESMRDAVRGLAGRCPVCVVSGRDRQVVQELMGVDDLIVAGSHGFDIWSPSGGEIQREEGAGSRDLLDGVKERLRREIGSIEGALIEPKQTSVAAHYRLVSEEERPKVAAVVEAVLSEHPDELKVTPGKMVYEIQPKIDWDKGKAVLYLLHALELDSDDVVPIYLGDDITDEHAFEALAGASPKGIGVFVGRADDPEVAGRTTSADYVLNTMGEVERFLDTLAR</sequence>
<dbReference type="SUPFAM" id="SSF56784">
    <property type="entry name" value="HAD-like"/>
    <property type="match status" value="1"/>
</dbReference>
<gene>
    <name evidence="7" type="primary">otsB</name>
    <name evidence="7" type="ORF">GBA65_01675</name>
</gene>
<dbReference type="NCBIfam" id="TIGR01484">
    <property type="entry name" value="HAD-SF-IIB"/>
    <property type="match status" value="1"/>
</dbReference>
<dbReference type="EMBL" id="CP045121">
    <property type="protein sequence ID" value="QIN77429.1"/>
    <property type="molecule type" value="Genomic_DNA"/>
</dbReference>
<dbReference type="Pfam" id="PF02358">
    <property type="entry name" value="Trehalose_PPase"/>
    <property type="match status" value="1"/>
</dbReference>
<dbReference type="KEGG" id="rmar:GBA65_01675"/>
<dbReference type="Proteomes" id="UP000502706">
    <property type="component" value="Chromosome"/>
</dbReference>
<dbReference type="Gene3D" id="3.40.50.1000">
    <property type="entry name" value="HAD superfamily/HAD-like"/>
    <property type="match status" value="1"/>
</dbReference>
<evidence type="ECO:0000256" key="3">
    <source>
        <dbReference type="ARBA" id="ARBA00008770"/>
    </source>
</evidence>
<dbReference type="InterPro" id="IPR006379">
    <property type="entry name" value="HAD-SF_hydro_IIB"/>
</dbReference>
<dbReference type="InterPro" id="IPR044651">
    <property type="entry name" value="OTSB-like"/>
</dbReference>
<dbReference type="PANTHER" id="PTHR43768:SF3">
    <property type="entry name" value="TREHALOSE 6-PHOSPHATE PHOSPHATASE"/>
    <property type="match status" value="1"/>
</dbReference>
<dbReference type="PANTHER" id="PTHR43768">
    <property type="entry name" value="TREHALOSE 6-PHOSPHATE PHOSPHATASE"/>
    <property type="match status" value="1"/>
</dbReference>
<keyword evidence="8" id="KW-1185">Reference proteome</keyword>
<comment type="function">
    <text evidence="5 6">Removes the phosphate from trehalose 6-phosphate to produce free trehalose.</text>
</comment>
<organism evidence="7 8">
    <name type="scientific">Rubrobacter marinus</name>
    <dbReference type="NCBI Taxonomy" id="2653852"/>
    <lineage>
        <taxon>Bacteria</taxon>
        <taxon>Bacillati</taxon>
        <taxon>Actinomycetota</taxon>
        <taxon>Rubrobacteria</taxon>
        <taxon>Rubrobacterales</taxon>
        <taxon>Rubrobacteraceae</taxon>
        <taxon>Rubrobacter</taxon>
    </lineage>
</organism>
<dbReference type="AlphaFoldDB" id="A0A6G8PSH1"/>
<comment type="catalytic activity">
    <reaction evidence="1 6">
        <text>alpha,alpha-trehalose 6-phosphate + H2O = alpha,alpha-trehalose + phosphate</text>
        <dbReference type="Rhea" id="RHEA:23420"/>
        <dbReference type="ChEBI" id="CHEBI:15377"/>
        <dbReference type="ChEBI" id="CHEBI:16551"/>
        <dbReference type="ChEBI" id="CHEBI:43474"/>
        <dbReference type="ChEBI" id="CHEBI:58429"/>
        <dbReference type="EC" id="3.1.3.12"/>
    </reaction>
</comment>
<dbReference type="UniPathway" id="UPA00299"/>
<reference evidence="7 8" key="1">
    <citation type="submission" date="2019-10" db="EMBL/GenBank/DDBJ databases">
        <title>Rubrobacter sp nov SCSIO 52915 isolated from a deep-sea sediment in the South China Sea.</title>
        <authorList>
            <person name="Chen R.W."/>
        </authorList>
    </citation>
    <scope>NUCLEOTIDE SEQUENCE [LARGE SCALE GENOMIC DNA]</scope>
    <source>
        <strain evidence="7 8">SCSIO 52915</strain>
    </source>
</reference>
<comment type="similarity">
    <text evidence="3 6">Belongs to the trehalose phosphatase family.</text>
</comment>
<dbReference type="InterPro" id="IPR036412">
    <property type="entry name" value="HAD-like_sf"/>
</dbReference>
<comment type="pathway">
    <text evidence="2 6">Glycan biosynthesis; trehalose biosynthesis.</text>
</comment>
<dbReference type="GO" id="GO:0005992">
    <property type="term" value="P:trehalose biosynthetic process"/>
    <property type="evidence" value="ECO:0007669"/>
    <property type="project" value="UniProtKB-UniPathway"/>
</dbReference>
<evidence type="ECO:0000313" key="8">
    <source>
        <dbReference type="Proteomes" id="UP000502706"/>
    </source>
</evidence>
<dbReference type="Gene3D" id="3.30.70.1020">
    <property type="entry name" value="Trehalose-6-phosphate phosphatase related protein, domain 2"/>
    <property type="match status" value="1"/>
</dbReference>
<evidence type="ECO:0000313" key="7">
    <source>
        <dbReference type="EMBL" id="QIN77429.1"/>
    </source>
</evidence>
<keyword evidence="6" id="KW-0479">Metal-binding</keyword>
<evidence type="ECO:0000256" key="1">
    <source>
        <dbReference type="ARBA" id="ARBA00000500"/>
    </source>
</evidence>
<dbReference type="InterPro" id="IPR003337">
    <property type="entry name" value="Trehalose_PPase"/>
</dbReference>
<keyword evidence="4 6" id="KW-0378">Hydrolase</keyword>
<evidence type="ECO:0000256" key="2">
    <source>
        <dbReference type="ARBA" id="ARBA00005199"/>
    </source>
</evidence>
<keyword evidence="6" id="KW-0460">Magnesium</keyword>
<accession>A0A6G8PSH1</accession>
<dbReference type="EC" id="3.1.3.12" evidence="6"/>
<dbReference type="GO" id="GO:0004805">
    <property type="term" value="F:trehalose-phosphatase activity"/>
    <property type="evidence" value="ECO:0007669"/>
    <property type="project" value="UniProtKB-EC"/>
</dbReference>
<proteinExistence type="inferred from homology"/>
<dbReference type="NCBIfam" id="TIGR00685">
    <property type="entry name" value="T6PP"/>
    <property type="match status" value="1"/>
</dbReference>
<dbReference type="InterPro" id="IPR023214">
    <property type="entry name" value="HAD_sf"/>
</dbReference>
<protein>
    <recommendedName>
        <fullName evidence="6">Trehalose 6-phosphate phosphatase</fullName>
        <ecNumber evidence="6">3.1.3.12</ecNumber>
    </recommendedName>
</protein>
<dbReference type="GO" id="GO:0046872">
    <property type="term" value="F:metal ion binding"/>
    <property type="evidence" value="ECO:0007669"/>
    <property type="project" value="UniProtKB-KW"/>
</dbReference>
<evidence type="ECO:0000256" key="5">
    <source>
        <dbReference type="ARBA" id="ARBA00024179"/>
    </source>
</evidence>